<dbReference type="PROSITE" id="PS01033">
    <property type="entry name" value="GLOBIN"/>
    <property type="match status" value="1"/>
</dbReference>
<dbReference type="InterPro" id="IPR012292">
    <property type="entry name" value="Globin/Proto"/>
</dbReference>
<dbReference type="InterPro" id="IPR044399">
    <property type="entry name" value="Mb-like_M"/>
</dbReference>
<keyword evidence="1" id="KW-0813">Transport</keyword>
<reference evidence="4" key="1">
    <citation type="journal article" date="2015" name="Nat. Genet.">
        <title>The genome and transcriptome of the zoonotic hookworm Ancylostoma ceylanicum identify infection-specific gene families.</title>
        <authorList>
            <person name="Schwarz E.M."/>
            <person name="Hu Y."/>
            <person name="Antoshechkin I."/>
            <person name="Miller M.M."/>
            <person name="Sternberg P.W."/>
            <person name="Aroian R.V."/>
        </authorList>
    </citation>
    <scope>NUCLEOTIDE SEQUENCE</scope>
    <source>
        <strain evidence="4">HY135</strain>
    </source>
</reference>
<keyword evidence="1" id="KW-0479">Metal-binding</keyword>
<dbReference type="GO" id="GO:0019825">
    <property type="term" value="F:oxygen binding"/>
    <property type="evidence" value="ECO:0007669"/>
    <property type="project" value="InterPro"/>
</dbReference>
<dbReference type="GO" id="GO:0005344">
    <property type="term" value="F:oxygen carrier activity"/>
    <property type="evidence" value="ECO:0007669"/>
    <property type="project" value="UniProtKB-KW"/>
</dbReference>
<gene>
    <name evidence="3" type="primary">Acey_s0131.g1634</name>
    <name evidence="3" type="synonym">Acey-glb-30</name>
    <name evidence="3" type="ORF">Y032_0131g1634</name>
</gene>
<evidence type="ECO:0000259" key="2">
    <source>
        <dbReference type="PROSITE" id="PS01033"/>
    </source>
</evidence>
<comment type="caution">
    <text evidence="3">The sequence shown here is derived from an EMBL/GenBank/DDBJ whole genome shotgun (WGS) entry which is preliminary data.</text>
</comment>
<keyword evidence="1" id="KW-0408">Iron</keyword>
<keyword evidence="4" id="KW-1185">Reference proteome</keyword>
<dbReference type="SUPFAM" id="SSF46458">
    <property type="entry name" value="Globin-like"/>
    <property type="match status" value="1"/>
</dbReference>
<protein>
    <recommendedName>
        <fullName evidence="2">Globin domain-containing protein</fullName>
    </recommendedName>
</protein>
<dbReference type="OrthoDB" id="436496at2759"/>
<evidence type="ECO:0000256" key="1">
    <source>
        <dbReference type="RuleBase" id="RU000356"/>
    </source>
</evidence>
<dbReference type="Proteomes" id="UP000024635">
    <property type="component" value="Unassembled WGS sequence"/>
</dbReference>
<dbReference type="AlphaFoldDB" id="A0A016T6V4"/>
<dbReference type="CDD" id="cd01040">
    <property type="entry name" value="Mb-like"/>
    <property type="match status" value="1"/>
</dbReference>
<dbReference type="PANTHER" id="PTHR47768">
    <property type="entry name" value="GLOBIN RELATED-RELATED"/>
    <property type="match status" value="1"/>
</dbReference>
<feature type="domain" description="Globin" evidence="2">
    <location>
        <begin position="6"/>
        <end position="169"/>
    </location>
</feature>
<dbReference type="Gene3D" id="1.10.490.10">
    <property type="entry name" value="Globins"/>
    <property type="match status" value="1"/>
</dbReference>
<dbReference type="EMBL" id="JARK01001467">
    <property type="protein sequence ID" value="EYB98450.1"/>
    <property type="molecule type" value="Genomic_DNA"/>
</dbReference>
<accession>A0A016T6V4</accession>
<dbReference type="GO" id="GO:0020037">
    <property type="term" value="F:heme binding"/>
    <property type="evidence" value="ECO:0007669"/>
    <property type="project" value="InterPro"/>
</dbReference>
<keyword evidence="1" id="KW-0561">Oxygen transport</keyword>
<dbReference type="InterPro" id="IPR000971">
    <property type="entry name" value="Globin"/>
</dbReference>
<dbReference type="PANTHER" id="PTHR47768:SF2">
    <property type="entry name" value="GLOBIN-RELATED"/>
    <property type="match status" value="1"/>
</dbReference>
<dbReference type="InterPro" id="IPR009050">
    <property type="entry name" value="Globin-like_sf"/>
</dbReference>
<organism evidence="3 4">
    <name type="scientific">Ancylostoma ceylanicum</name>
    <dbReference type="NCBI Taxonomy" id="53326"/>
    <lineage>
        <taxon>Eukaryota</taxon>
        <taxon>Metazoa</taxon>
        <taxon>Ecdysozoa</taxon>
        <taxon>Nematoda</taxon>
        <taxon>Chromadorea</taxon>
        <taxon>Rhabditida</taxon>
        <taxon>Rhabditina</taxon>
        <taxon>Rhabditomorpha</taxon>
        <taxon>Strongyloidea</taxon>
        <taxon>Ancylostomatidae</taxon>
        <taxon>Ancylostomatinae</taxon>
        <taxon>Ancylostoma</taxon>
    </lineage>
</organism>
<sequence length="253" mass="29440">MISLSHLTELDKDILTQSWKIVSRDMESLAVDIFQMIFEQAPDAKLMFTFMMRDYREDDKKSSEFTFHALRFIQVIESTMNHLEDPETLDPLFLNLGKIHARHEEHLGFSSHYWSVFKECVLFHFRKSMKADHKLCKKSSMSLAEIDSSIILWREVLRFIITRMKTGLESNGLIRKANREEMINGVAYDNGVHVLEDTKQGVTQVEKAHIILQHALAENVLQSRSPSMKKRSLFDRMGLSPLIGRRRSGSPWK</sequence>
<proteinExistence type="inferred from homology"/>
<evidence type="ECO:0000313" key="4">
    <source>
        <dbReference type="Proteomes" id="UP000024635"/>
    </source>
</evidence>
<dbReference type="STRING" id="53326.A0A016T6V4"/>
<evidence type="ECO:0000313" key="3">
    <source>
        <dbReference type="EMBL" id="EYB98450.1"/>
    </source>
</evidence>
<keyword evidence="1" id="KW-0349">Heme</keyword>
<dbReference type="InterPro" id="IPR053341">
    <property type="entry name" value="Oxidative_stress_globin-like"/>
</dbReference>
<dbReference type="Pfam" id="PF00042">
    <property type="entry name" value="Globin"/>
    <property type="match status" value="1"/>
</dbReference>
<comment type="similarity">
    <text evidence="1">Belongs to the globin family.</text>
</comment>
<name>A0A016T6V4_9BILA</name>